<feature type="domain" description="Leucine-binding protein" evidence="4">
    <location>
        <begin position="29"/>
        <end position="378"/>
    </location>
</feature>
<dbReference type="Proteomes" id="UP000237655">
    <property type="component" value="Chromosome"/>
</dbReference>
<dbReference type="Pfam" id="PF13458">
    <property type="entry name" value="Peripla_BP_6"/>
    <property type="match status" value="1"/>
</dbReference>
<reference evidence="6" key="1">
    <citation type="submission" date="2018-03" db="EMBL/GenBank/DDBJ databases">
        <title>Genomic analysis of the strain SH-1 isolated from shrimp intestine.</title>
        <authorList>
            <person name="Kim Y.-S."/>
            <person name="Kim S.-E."/>
            <person name="Kim K.-H."/>
        </authorList>
    </citation>
    <scope>NUCLEOTIDE SEQUENCE [LARGE SCALE GENOMIC DNA]</scope>
    <source>
        <strain evidence="6">SH-1</strain>
    </source>
</reference>
<evidence type="ECO:0000313" key="6">
    <source>
        <dbReference type="Proteomes" id="UP000237655"/>
    </source>
</evidence>
<dbReference type="KEGG" id="thas:C6Y53_09845"/>
<proteinExistence type="inferred from homology"/>
<evidence type="ECO:0000256" key="2">
    <source>
        <dbReference type="ARBA" id="ARBA00022729"/>
    </source>
</evidence>
<organism evidence="5 6">
    <name type="scientific">Pukyongiella litopenaei</name>
    <dbReference type="NCBI Taxonomy" id="2605946"/>
    <lineage>
        <taxon>Bacteria</taxon>
        <taxon>Pseudomonadati</taxon>
        <taxon>Pseudomonadota</taxon>
        <taxon>Alphaproteobacteria</taxon>
        <taxon>Rhodobacterales</taxon>
        <taxon>Paracoccaceae</taxon>
        <taxon>Pukyongiella</taxon>
    </lineage>
</organism>
<dbReference type="SUPFAM" id="SSF53822">
    <property type="entry name" value="Periplasmic binding protein-like I"/>
    <property type="match status" value="1"/>
</dbReference>
<evidence type="ECO:0000256" key="1">
    <source>
        <dbReference type="ARBA" id="ARBA00010062"/>
    </source>
</evidence>
<keyword evidence="2 3" id="KW-0732">Signal</keyword>
<dbReference type="PANTHER" id="PTHR47235:SF1">
    <property type="entry name" value="BLR6548 PROTEIN"/>
    <property type="match status" value="1"/>
</dbReference>
<dbReference type="AlphaFoldDB" id="A0A2S0MQ33"/>
<dbReference type="InterPro" id="IPR028082">
    <property type="entry name" value="Peripla_BP_I"/>
</dbReference>
<dbReference type="InterPro" id="IPR028081">
    <property type="entry name" value="Leu-bd"/>
</dbReference>
<accession>A0A2S0MQ33</accession>
<evidence type="ECO:0000313" key="5">
    <source>
        <dbReference type="EMBL" id="AVO37974.1"/>
    </source>
</evidence>
<keyword evidence="6" id="KW-1185">Reference proteome</keyword>
<gene>
    <name evidence="5" type="ORF">C6Y53_09845</name>
</gene>
<evidence type="ECO:0000259" key="4">
    <source>
        <dbReference type="Pfam" id="PF13458"/>
    </source>
</evidence>
<name>A0A2S0MQ33_9RHOB</name>
<comment type="similarity">
    <text evidence="1">Belongs to the leucine-binding protein family.</text>
</comment>
<feature type="chain" id="PRO_5015477999" evidence="3">
    <location>
        <begin position="21"/>
        <end position="387"/>
    </location>
</feature>
<evidence type="ECO:0000256" key="3">
    <source>
        <dbReference type="SAM" id="SignalP"/>
    </source>
</evidence>
<feature type="signal peptide" evidence="3">
    <location>
        <begin position="1"/>
        <end position="20"/>
    </location>
</feature>
<sequence length="387" mass="40878">MKMKSVVAAFALALAAPANAQTPGVTDTEIKIGSAQDLSGLFAAFSVPAVTAVQMHFDKINAAGGIHGRKLTYIVEDHGYQVPKAVQAANKLVNRDQVFAMLNNLGTPHNIAMFQLMGPQGIPNVAPITAARQMVEPFESWKFIPTATYYAAIKEGASYLIDEQGTQKFCTMLLPTDFGKEIEEAIHEIAKARGQELGAELAHKPDETDFTGAFGKIKASGCDTVAVGLGISQMINAIATARKLGMTDVKFLLSGAGFHTVVAQGLAAQGVNDGVYAVSGWQDLASRMDVPEVAAWVGEFKAASGDKFPGSGAVLGYSGAVMVTEALEAAGRDLTREGFIKAMETLDYEDVIAGNTIAMSADDHASAEEIFVSVVDNGGWKLIETIK</sequence>
<dbReference type="RefSeq" id="WP_106472292.1">
    <property type="nucleotide sequence ID" value="NZ_CP027665.1"/>
</dbReference>
<dbReference type="CDD" id="cd06343">
    <property type="entry name" value="PBP1_ABC_ligand_binding-like"/>
    <property type="match status" value="1"/>
</dbReference>
<dbReference type="EMBL" id="CP027665">
    <property type="protein sequence ID" value="AVO37974.1"/>
    <property type="molecule type" value="Genomic_DNA"/>
</dbReference>
<dbReference type="PANTHER" id="PTHR47235">
    <property type="entry name" value="BLR6548 PROTEIN"/>
    <property type="match status" value="1"/>
</dbReference>
<protein>
    <submittedName>
        <fullName evidence="5">ABC transporter substrate-binding protein</fullName>
    </submittedName>
</protein>
<dbReference type="Gene3D" id="3.40.50.2300">
    <property type="match status" value="2"/>
</dbReference>